<evidence type="ECO:0000313" key="3">
    <source>
        <dbReference type="Proteomes" id="UP000245449"/>
    </source>
</evidence>
<dbReference type="RefSeq" id="WP_116724905.1">
    <property type="nucleotide sequence ID" value="NZ_QCZI01000009.1"/>
</dbReference>
<dbReference type="PANTHER" id="PTHR14097:SF7">
    <property type="entry name" value="OXIDOREDUCTASE HTATIP2"/>
    <property type="match status" value="1"/>
</dbReference>
<dbReference type="SUPFAM" id="SSF51735">
    <property type="entry name" value="NAD(P)-binding Rossmann-fold domains"/>
    <property type="match status" value="1"/>
</dbReference>
<feature type="domain" description="NAD(P)-binding" evidence="1">
    <location>
        <begin position="8"/>
        <end position="159"/>
    </location>
</feature>
<evidence type="ECO:0000313" key="2">
    <source>
        <dbReference type="EMBL" id="PWA05031.1"/>
    </source>
</evidence>
<dbReference type="Gene3D" id="3.40.50.720">
    <property type="entry name" value="NAD(P)-binding Rossmann-like Domain"/>
    <property type="match status" value="1"/>
</dbReference>
<gene>
    <name evidence="2" type="ORF">DB895_08330</name>
</gene>
<keyword evidence="3" id="KW-1185">Reference proteome</keyword>
<proteinExistence type="predicted"/>
<dbReference type="InterPro" id="IPR036291">
    <property type="entry name" value="NAD(P)-bd_dom_sf"/>
</dbReference>
<dbReference type="Pfam" id="PF13460">
    <property type="entry name" value="NAD_binding_10"/>
    <property type="match status" value="1"/>
</dbReference>
<dbReference type="OrthoDB" id="9798632at2"/>
<dbReference type="AlphaFoldDB" id="A0A2U1JIR9"/>
<organism evidence="2 3">
    <name type="scientific">Flavobacterium psychrotolerans</name>
    <dbReference type="NCBI Taxonomy" id="2169410"/>
    <lineage>
        <taxon>Bacteria</taxon>
        <taxon>Pseudomonadati</taxon>
        <taxon>Bacteroidota</taxon>
        <taxon>Flavobacteriia</taxon>
        <taxon>Flavobacteriales</taxon>
        <taxon>Flavobacteriaceae</taxon>
        <taxon>Flavobacterium</taxon>
    </lineage>
</organism>
<protein>
    <submittedName>
        <fullName evidence="2">Oxidoreductase</fullName>
    </submittedName>
</protein>
<dbReference type="Proteomes" id="UP000245449">
    <property type="component" value="Unassembled WGS sequence"/>
</dbReference>
<dbReference type="EMBL" id="QCZI01000009">
    <property type="protein sequence ID" value="PWA05031.1"/>
    <property type="molecule type" value="Genomic_DNA"/>
</dbReference>
<comment type="caution">
    <text evidence="2">The sequence shown here is derived from an EMBL/GenBank/DDBJ whole genome shotgun (WGS) entry which is preliminary data.</text>
</comment>
<sequence length="224" mass="25273">MKTALTIGSTGLIGSQLLQLLLESDDYKRVITFVKRDSGIKHPKLTQHIIDFDKPETYKQWILGDDLFCTIGTTIKNAGSKDAFKKVDYEYPRQFAELALENKVKQFLIVSSLGADSSSNNFYLKTKGELEDFLKNSVFEKIAVLKPSLLLGNRQEIRLGEKIGAFFMQLFSFLFIDGLKKYKPIQSKTVAKALMAIAQNNDKGFRIYESDNIQQIGNNSGPEN</sequence>
<name>A0A2U1JIR9_9FLAO</name>
<dbReference type="InterPro" id="IPR016040">
    <property type="entry name" value="NAD(P)-bd_dom"/>
</dbReference>
<dbReference type="PANTHER" id="PTHR14097">
    <property type="entry name" value="OXIDOREDUCTASE HTATIP2"/>
    <property type="match status" value="1"/>
</dbReference>
<evidence type="ECO:0000259" key="1">
    <source>
        <dbReference type="Pfam" id="PF13460"/>
    </source>
</evidence>
<reference evidence="2 3" key="1">
    <citation type="submission" date="2018-04" db="EMBL/GenBank/DDBJ databases">
        <title>Flavobacterium sp. nov., isolated from glacier ice.</title>
        <authorList>
            <person name="Liu Q."/>
            <person name="Xin Y.-H."/>
        </authorList>
    </citation>
    <scope>NUCLEOTIDE SEQUENCE [LARGE SCALE GENOMIC DNA]</scope>
    <source>
        <strain evidence="2 3">RB1R5</strain>
    </source>
</reference>
<accession>A0A2U1JIR9</accession>